<gene>
    <name evidence="1" type="ORF">LTSERUB_6220</name>
</gene>
<sequence length="45" mass="5074">MRHFAGLLWQGFIVPGAGGERVEREVKLILPAEFKARVIANLRAR</sequence>
<dbReference type="Proteomes" id="UP000004903">
    <property type="component" value="Unassembled WGS sequence"/>
</dbReference>
<protein>
    <submittedName>
        <fullName evidence="1">Uncharacterized protein</fullName>
    </submittedName>
</protein>
<accession>G5QSM5</accession>
<evidence type="ECO:0000313" key="2">
    <source>
        <dbReference type="Proteomes" id="UP000004903"/>
    </source>
</evidence>
<name>G5QSM5_SALRU</name>
<dbReference type="AlphaFoldDB" id="G5QSM5"/>
<feature type="non-terminal residue" evidence="1">
    <location>
        <position position="45"/>
    </location>
</feature>
<evidence type="ECO:0000313" key="1">
    <source>
        <dbReference type="EMBL" id="EHC78041.1"/>
    </source>
</evidence>
<organism evidence="1 2">
    <name type="scientific">Salmonella enterica subsp. enterica serovar Rubislaw str. A4-653</name>
    <dbReference type="NCBI Taxonomy" id="913081"/>
    <lineage>
        <taxon>Bacteria</taxon>
        <taxon>Pseudomonadati</taxon>
        <taxon>Pseudomonadota</taxon>
        <taxon>Gammaproteobacteria</taxon>
        <taxon>Enterobacterales</taxon>
        <taxon>Enterobacteriaceae</taxon>
        <taxon>Salmonella</taxon>
    </lineage>
</organism>
<proteinExistence type="predicted"/>
<dbReference type="EMBL" id="AFCT01002229">
    <property type="protein sequence ID" value="EHC78041.1"/>
    <property type="molecule type" value="Genomic_DNA"/>
</dbReference>
<reference evidence="1 2" key="1">
    <citation type="journal article" date="2011" name="BMC Genomics">
        <title>Genome sequencing reveals diversification of virulence factor content and possible host adaptation in distinct subpopulations of Salmonella enterica.</title>
        <authorList>
            <person name="den Bakker H.C."/>
            <person name="Moreno Switt A.I."/>
            <person name="Govoni G."/>
            <person name="Cummings C.A."/>
            <person name="Ranieri M.L."/>
            <person name="Degoricija L."/>
            <person name="Hoelzer K."/>
            <person name="Rodriguez-Rivera L.D."/>
            <person name="Brown S."/>
            <person name="Bolchacova E."/>
            <person name="Furtado M.R."/>
            <person name="Wiedmann M."/>
        </authorList>
    </citation>
    <scope>NUCLEOTIDE SEQUENCE [LARGE SCALE GENOMIC DNA]</scope>
    <source>
        <strain evidence="1 2">A4-653</strain>
    </source>
</reference>
<comment type="caution">
    <text evidence="1">The sequence shown here is derived from an EMBL/GenBank/DDBJ whole genome shotgun (WGS) entry which is preliminary data.</text>
</comment>